<sequence length="443" mass="48733">MPTLQIEHRYPCESCGGSLQFAPGQDALVCPYCGHLQRISPGAASAPARQPEERDLLLRDPATGRAIQWDAGHKSPQLEEIPLEQGLSLDVRSDLTETVRTLSCPNCGAKIERGTDTHAGTCPFCATPVVTDTGTTRLIKPQGVLPFVLTEAQARDALDAWLKGLWFAPNGLQQYARKSRRMQGVYSPFWTFDADTRTAYLGMRGDHYYETVYVMQEVNGRMQRVAQQVLRTRWTPAAGRVARSFNDVLVLASTSLPRRYTDALAPWDLSHLAAYDPRYLSGFQAEGYTVPLADGHTIARQEMAGVIAMDVRRDIGGDVQQIQAMDTAHSNETFKHILLPVWLAAYKYNGKSYRFVVNGQSGRVQGDRPWSVWKIAIAVILALIVAAILLMASEGGNIRIGAAETPAIELPVLRASFHDPPPVILASPDARPLLLLTSATYHA</sequence>
<feature type="transmembrane region" description="Helical" evidence="1">
    <location>
        <begin position="370"/>
        <end position="392"/>
    </location>
</feature>
<dbReference type="Proteomes" id="UP000199555">
    <property type="component" value="Unassembled WGS sequence"/>
</dbReference>
<keyword evidence="2" id="KW-0067">ATP-binding</keyword>
<keyword evidence="2" id="KW-0378">Hydrolase</keyword>
<dbReference type="EMBL" id="FNGE01000007">
    <property type="protein sequence ID" value="SDL16728.1"/>
    <property type="molecule type" value="Genomic_DNA"/>
</dbReference>
<dbReference type="GO" id="GO:0004386">
    <property type="term" value="F:helicase activity"/>
    <property type="evidence" value="ECO:0007669"/>
    <property type="project" value="UniProtKB-KW"/>
</dbReference>
<keyword evidence="2" id="KW-0547">Nucleotide-binding</keyword>
<dbReference type="PANTHER" id="PTHR37826">
    <property type="entry name" value="FLOTILLIN BAND_7_5 DOMAIN PROTEIN"/>
    <property type="match status" value="1"/>
</dbReference>
<organism evidence="2 3">
    <name type="scientific">Paracoccus chinensis</name>
    <dbReference type="NCBI Taxonomy" id="525640"/>
    <lineage>
        <taxon>Bacteria</taxon>
        <taxon>Pseudomonadati</taxon>
        <taxon>Pseudomonadota</taxon>
        <taxon>Alphaproteobacteria</taxon>
        <taxon>Rhodobacterales</taxon>
        <taxon>Paracoccaceae</taxon>
        <taxon>Paracoccus</taxon>
    </lineage>
</organism>
<accession>A0A1G9HUT7</accession>
<protein>
    <submittedName>
        <fullName evidence="2">Replication restart DNA helicase PriA</fullName>
    </submittedName>
</protein>
<keyword evidence="2" id="KW-0347">Helicase</keyword>
<dbReference type="STRING" id="525640.SAMN04487971_10728"/>
<evidence type="ECO:0000313" key="2">
    <source>
        <dbReference type="EMBL" id="SDL16728.1"/>
    </source>
</evidence>
<keyword evidence="1" id="KW-0472">Membrane</keyword>
<name>A0A1G9HUT7_9RHOB</name>
<evidence type="ECO:0000313" key="3">
    <source>
        <dbReference type="Proteomes" id="UP000199555"/>
    </source>
</evidence>
<dbReference type="PANTHER" id="PTHR37826:SF3">
    <property type="entry name" value="J DOMAIN-CONTAINING PROTEIN"/>
    <property type="match status" value="1"/>
</dbReference>
<dbReference type="RefSeq" id="WP_245688777.1">
    <property type="nucleotide sequence ID" value="NZ_FNGE01000007.1"/>
</dbReference>
<dbReference type="AlphaFoldDB" id="A0A1G9HUT7"/>
<evidence type="ECO:0000256" key="1">
    <source>
        <dbReference type="SAM" id="Phobius"/>
    </source>
</evidence>
<keyword evidence="1" id="KW-0812">Transmembrane</keyword>
<keyword evidence="1" id="KW-1133">Transmembrane helix</keyword>
<reference evidence="3" key="1">
    <citation type="submission" date="2016-10" db="EMBL/GenBank/DDBJ databases">
        <authorList>
            <person name="Varghese N."/>
            <person name="Submissions S."/>
        </authorList>
    </citation>
    <scope>NUCLEOTIDE SEQUENCE [LARGE SCALE GENOMIC DNA]</scope>
    <source>
        <strain evidence="3">CGMCC 1.7655</strain>
    </source>
</reference>
<proteinExistence type="predicted"/>
<gene>
    <name evidence="2" type="ORF">SAMN04487971_10728</name>
</gene>
<keyword evidence="3" id="KW-1185">Reference proteome</keyword>